<dbReference type="EMBL" id="AYKW01000006">
    <property type="protein sequence ID" value="PIL33992.1"/>
    <property type="molecule type" value="Genomic_DNA"/>
</dbReference>
<dbReference type="GO" id="GO:0003677">
    <property type="term" value="F:DNA binding"/>
    <property type="evidence" value="ECO:0007669"/>
    <property type="project" value="UniProtKB-KW"/>
</dbReference>
<comment type="caution">
    <text evidence="8">The sequence shown here is derived from an EMBL/GenBank/DDBJ whole genome shotgun (WGS) entry which is preliminary data.</text>
</comment>
<keyword evidence="2" id="KW-0862">Zinc</keyword>
<evidence type="ECO:0000256" key="4">
    <source>
        <dbReference type="ARBA" id="ARBA00023125"/>
    </source>
</evidence>
<organism evidence="8 9">
    <name type="scientific">Ganoderma sinense ZZ0214-1</name>
    <dbReference type="NCBI Taxonomy" id="1077348"/>
    <lineage>
        <taxon>Eukaryota</taxon>
        <taxon>Fungi</taxon>
        <taxon>Dikarya</taxon>
        <taxon>Basidiomycota</taxon>
        <taxon>Agaricomycotina</taxon>
        <taxon>Agaricomycetes</taxon>
        <taxon>Polyporales</taxon>
        <taxon>Polyporaceae</taxon>
        <taxon>Ganoderma</taxon>
    </lineage>
</organism>
<keyword evidence="1" id="KW-0479">Metal-binding</keyword>
<evidence type="ECO:0000256" key="2">
    <source>
        <dbReference type="ARBA" id="ARBA00022833"/>
    </source>
</evidence>
<accession>A0A2G8SJP6</accession>
<protein>
    <recommendedName>
        <fullName evidence="10">Transcription factor</fullName>
    </recommendedName>
</protein>
<evidence type="ECO:0000256" key="3">
    <source>
        <dbReference type="ARBA" id="ARBA00023015"/>
    </source>
</evidence>
<keyword evidence="3" id="KW-0805">Transcription regulation</keyword>
<feature type="region of interest" description="Disordered" evidence="7">
    <location>
        <begin position="207"/>
        <end position="235"/>
    </location>
</feature>
<evidence type="ECO:0000313" key="9">
    <source>
        <dbReference type="Proteomes" id="UP000230002"/>
    </source>
</evidence>
<evidence type="ECO:0000256" key="1">
    <source>
        <dbReference type="ARBA" id="ARBA00022723"/>
    </source>
</evidence>
<dbReference type="InterPro" id="IPR051615">
    <property type="entry name" value="Transcr_Regulatory_Elem"/>
</dbReference>
<feature type="region of interest" description="Disordered" evidence="7">
    <location>
        <begin position="263"/>
        <end position="284"/>
    </location>
</feature>
<keyword evidence="9" id="KW-1185">Reference proteome</keyword>
<gene>
    <name evidence="8" type="ORF">GSI_03700</name>
</gene>
<evidence type="ECO:0000256" key="6">
    <source>
        <dbReference type="ARBA" id="ARBA00023242"/>
    </source>
</evidence>
<sequence>MYVSYFRYLSSLYVIAGEVLAKIYRVSRANVIPSRTLREQLYHRLTQWLLDLPDYLKYNFSSSRPCPAPHVLALHIQYWATVLLMHRPFIPKGSDLARAGSPSLDPDPVPWESFDICQSAAHQIASFAMLYQDTYHMKWAPPFLSNCLQAAGILCVVTLRYKPMDTQASVALQKLINALAGLEQTWITAYRVRDLVQNAKVQVDRTLNLPPRRPVEGTQAPSQGSARQKRSAEAAFDDIIFPPPPRGMTIISTAMGVPAAYQPPAHNGQSHLQPSHVYPPGLQRDGSTHSAYAGYMPGYDSWWPVLESQTDVSAGAAGGPIGSARHHPDDGSARTAEMVVSSSGGPGVAGMPSQSFTFTTQHFSSEFLQAMRDPVIHFPSAFAHPGY</sequence>
<keyword evidence="5" id="KW-0804">Transcription</keyword>
<evidence type="ECO:0000256" key="7">
    <source>
        <dbReference type="SAM" id="MobiDB-lite"/>
    </source>
</evidence>
<dbReference type="STRING" id="1077348.A0A2G8SJP6"/>
<proteinExistence type="predicted"/>
<reference evidence="8 9" key="1">
    <citation type="journal article" date="2015" name="Sci. Rep.">
        <title>Chromosome-level genome map provides insights into diverse defense mechanisms in the medicinal fungus Ganoderma sinense.</title>
        <authorList>
            <person name="Zhu Y."/>
            <person name="Xu J."/>
            <person name="Sun C."/>
            <person name="Zhou S."/>
            <person name="Xu H."/>
            <person name="Nelson D.R."/>
            <person name="Qian J."/>
            <person name="Song J."/>
            <person name="Luo H."/>
            <person name="Xiang L."/>
            <person name="Li Y."/>
            <person name="Xu Z."/>
            <person name="Ji A."/>
            <person name="Wang L."/>
            <person name="Lu S."/>
            <person name="Hayward A."/>
            <person name="Sun W."/>
            <person name="Li X."/>
            <person name="Schwartz D.C."/>
            <person name="Wang Y."/>
            <person name="Chen S."/>
        </authorList>
    </citation>
    <scope>NUCLEOTIDE SEQUENCE [LARGE SCALE GENOMIC DNA]</scope>
    <source>
        <strain evidence="8 9">ZZ0214-1</strain>
    </source>
</reference>
<dbReference type="OrthoDB" id="2123952at2759"/>
<dbReference type="GO" id="GO:0046872">
    <property type="term" value="F:metal ion binding"/>
    <property type="evidence" value="ECO:0007669"/>
    <property type="project" value="UniProtKB-KW"/>
</dbReference>
<evidence type="ECO:0000256" key="5">
    <source>
        <dbReference type="ARBA" id="ARBA00023163"/>
    </source>
</evidence>
<evidence type="ECO:0000313" key="8">
    <source>
        <dbReference type="EMBL" id="PIL33992.1"/>
    </source>
</evidence>
<name>A0A2G8SJP6_9APHY</name>
<dbReference type="Proteomes" id="UP000230002">
    <property type="component" value="Unassembled WGS sequence"/>
</dbReference>
<keyword evidence="6" id="KW-0539">Nucleus</keyword>
<dbReference type="AlphaFoldDB" id="A0A2G8SJP6"/>
<evidence type="ECO:0008006" key="10">
    <source>
        <dbReference type="Google" id="ProtNLM"/>
    </source>
</evidence>
<dbReference type="CDD" id="cd12148">
    <property type="entry name" value="fungal_TF_MHR"/>
    <property type="match status" value="1"/>
</dbReference>
<keyword evidence="4" id="KW-0238">DNA-binding</keyword>
<dbReference type="PANTHER" id="PTHR31313">
    <property type="entry name" value="TY1 ENHANCER ACTIVATOR"/>
    <property type="match status" value="1"/>
</dbReference>
<dbReference type="PANTHER" id="PTHR31313:SF81">
    <property type="entry name" value="TY1 ENHANCER ACTIVATOR"/>
    <property type="match status" value="1"/>
</dbReference>